<dbReference type="PANTHER" id="PTHR33823:SF4">
    <property type="entry name" value="GENERAL STRESS PROTEIN 16O"/>
    <property type="match status" value="1"/>
</dbReference>
<organism evidence="5">
    <name type="scientific">marine metagenome</name>
    <dbReference type="NCBI Taxonomy" id="408172"/>
    <lineage>
        <taxon>unclassified sequences</taxon>
        <taxon>metagenomes</taxon>
        <taxon>ecological metagenomes</taxon>
    </lineage>
</organism>
<keyword evidence="3" id="KW-0862">Zinc</keyword>
<dbReference type="PROSITE" id="PS51128">
    <property type="entry name" value="ZF_DKSA_2"/>
    <property type="match status" value="1"/>
</dbReference>
<accession>A0A381V3A5</accession>
<gene>
    <name evidence="5" type="ORF">METZ01_LOCUS87285</name>
</gene>
<dbReference type="SUPFAM" id="SSF109635">
    <property type="entry name" value="DnaK suppressor protein DksA, alpha-hairpin domain"/>
    <property type="match status" value="1"/>
</dbReference>
<name>A0A381V3A5_9ZZZZ</name>
<feature type="domain" description="Zinc finger DksA/TraR C4-type" evidence="4">
    <location>
        <begin position="79"/>
        <end position="114"/>
    </location>
</feature>
<reference evidence="5" key="1">
    <citation type="submission" date="2018-05" db="EMBL/GenBank/DDBJ databases">
        <authorList>
            <person name="Lanie J.A."/>
            <person name="Ng W.-L."/>
            <person name="Kazmierczak K.M."/>
            <person name="Andrzejewski T.M."/>
            <person name="Davidsen T.M."/>
            <person name="Wayne K.J."/>
            <person name="Tettelin H."/>
            <person name="Glass J.I."/>
            <person name="Rusch D."/>
            <person name="Podicherti R."/>
            <person name="Tsui H.-C.T."/>
            <person name="Winkler M.E."/>
        </authorList>
    </citation>
    <scope>NUCLEOTIDE SEQUENCE</scope>
</reference>
<dbReference type="Gene3D" id="1.20.120.910">
    <property type="entry name" value="DksA, coiled-coil domain"/>
    <property type="match status" value="1"/>
</dbReference>
<evidence type="ECO:0000256" key="3">
    <source>
        <dbReference type="ARBA" id="ARBA00022833"/>
    </source>
</evidence>
<dbReference type="InterPro" id="IPR000962">
    <property type="entry name" value="Znf_DskA_TraR"/>
</dbReference>
<dbReference type="SUPFAM" id="SSF57716">
    <property type="entry name" value="Glucocorticoid receptor-like (DNA-binding domain)"/>
    <property type="match status" value="1"/>
</dbReference>
<keyword evidence="1" id="KW-0479">Metal-binding</keyword>
<dbReference type="PANTHER" id="PTHR33823">
    <property type="entry name" value="RNA POLYMERASE-BINDING TRANSCRIPTION FACTOR DKSA-RELATED"/>
    <property type="match status" value="1"/>
</dbReference>
<dbReference type="Pfam" id="PF01258">
    <property type="entry name" value="zf-dskA_traR"/>
    <property type="match status" value="1"/>
</dbReference>
<dbReference type="InterPro" id="IPR037187">
    <property type="entry name" value="DnaK_N"/>
</dbReference>
<evidence type="ECO:0000259" key="4">
    <source>
        <dbReference type="Pfam" id="PF01258"/>
    </source>
</evidence>
<evidence type="ECO:0000256" key="1">
    <source>
        <dbReference type="ARBA" id="ARBA00022723"/>
    </source>
</evidence>
<evidence type="ECO:0000313" key="5">
    <source>
        <dbReference type="EMBL" id="SVA34431.1"/>
    </source>
</evidence>
<sequence length="119" mass="13565">MNETKLASFRAKLEEIRFSIVGEVQEKYKSKKDNLNEPVADIAEDAVQSYDRQLMMGLGEQELRKLRLVEEAITKVDDGQYGVCLECERLIPEERLTVIPFASHCVDCLESIEKKNTGV</sequence>
<protein>
    <recommendedName>
        <fullName evidence="4">Zinc finger DksA/TraR C4-type domain-containing protein</fullName>
    </recommendedName>
</protein>
<dbReference type="AlphaFoldDB" id="A0A381V3A5"/>
<keyword evidence="2" id="KW-0863">Zinc-finger</keyword>
<dbReference type="GO" id="GO:0008270">
    <property type="term" value="F:zinc ion binding"/>
    <property type="evidence" value="ECO:0007669"/>
    <property type="project" value="UniProtKB-KW"/>
</dbReference>
<dbReference type="EMBL" id="UINC01007649">
    <property type="protein sequence ID" value="SVA34431.1"/>
    <property type="molecule type" value="Genomic_DNA"/>
</dbReference>
<evidence type="ECO:0000256" key="2">
    <source>
        <dbReference type="ARBA" id="ARBA00022771"/>
    </source>
</evidence>
<proteinExistence type="predicted"/>